<keyword evidence="6" id="KW-1185">Reference proteome</keyword>
<evidence type="ECO:0000256" key="3">
    <source>
        <dbReference type="SAM" id="Phobius"/>
    </source>
</evidence>
<dbReference type="Pfam" id="PF12849">
    <property type="entry name" value="PBP_like_2"/>
    <property type="match status" value="1"/>
</dbReference>
<feature type="compositionally biased region" description="Low complexity" evidence="2">
    <location>
        <begin position="405"/>
        <end position="416"/>
    </location>
</feature>
<name>A0A928VHF7_9CYAN</name>
<dbReference type="InterPro" id="IPR032585">
    <property type="entry name" value="DUF4912"/>
</dbReference>
<dbReference type="PANTHER" id="PTHR30570">
    <property type="entry name" value="PERIPLASMIC PHOSPHATE BINDING COMPONENT OF PHOSPHATE ABC TRANSPORTER"/>
    <property type="match status" value="1"/>
</dbReference>
<keyword evidence="3" id="KW-1133">Transmembrane helix</keyword>
<accession>A0A928VHF7</accession>
<feature type="transmembrane region" description="Helical" evidence="3">
    <location>
        <begin position="634"/>
        <end position="658"/>
    </location>
</feature>
<feature type="compositionally biased region" description="Low complexity" evidence="2">
    <location>
        <begin position="563"/>
        <end position="572"/>
    </location>
</feature>
<keyword evidence="3" id="KW-0812">Transmembrane</keyword>
<gene>
    <name evidence="5" type="ORF">IQ266_02760</name>
</gene>
<evidence type="ECO:0000256" key="2">
    <source>
        <dbReference type="SAM" id="MobiDB-lite"/>
    </source>
</evidence>
<dbReference type="InterPro" id="IPR050811">
    <property type="entry name" value="Phosphate_ABC_transporter"/>
</dbReference>
<dbReference type="Gene3D" id="3.40.190.10">
    <property type="entry name" value="Periplasmic binding protein-like II"/>
    <property type="match status" value="2"/>
</dbReference>
<feature type="domain" description="PBP" evidence="4">
    <location>
        <begin position="47"/>
        <end position="273"/>
    </location>
</feature>
<dbReference type="AlphaFoldDB" id="A0A928VHF7"/>
<dbReference type="Pfam" id="PF16258">
    <property type="entry name" value="DUF4912"/>
    <property type="match status" value="1"/>
</dbReference>
<feature type="region of interest" description="Disordered" evidence="2">
    <location>
        <begin position="402"/>
        <end position="447"/>
    </location>
</feature>
<organism evidence="5 6">
    <name type="scientific">Romeriopsis navalis LEGE 11480</name>
    <dbReference type="NCBI Taxonomy" id="2777977"/>
    <lineage>
        <taxon>Bacteria</taxon>
        <taxon>Bacillati</taxon>
        <taxon>Cyanobacteriota</taxon>
        <taxon>Cyanophyceae</taxon>
        <taxon>Leptolyngbyales</taxon>
        <taxon>Leptolyngbyaceae</taxon>
        <taxon>Romeriopsis</taxon>
        <taxon>Romeriopsis navalis</taxon>
    </lineage>
</organism>
<keyword evidence="3" id="KW-0472">Membrane</keyword>
<dbReference type="SUPFAM" id="SSF53850">
    <property type="entry name" value="Periplasmic binding protein-like II"/>
    <property type="match status" value="1"/>
</dbReference>
<comment type="caution">
    <text evidence="5">The sequence shown here is derived from an EMBL/GenBank/DDBJ whole genome shotgun (WGS) entry which is preliminary data.</text>
</comment>
<feature type="compositionally biased region" description="Basic and acidic residues" evidence="2">
    <location>
        <begin position="1178"/>
        <end position="1189"/>
    </location>
</feature>
<feature type="compositionally biased region" description="Polar residues" evidence="2">
    <location>
        <begin position="734"/>
        <end position="752"/>
    </location>
</feature>
<evidence type="ECO:0000256" key="1">
    <source>
        <dbReference type="ARBA" id="ARBA00022729"/>
    </source>
</evidence>
<feature type="compositionally biased region" description="Polar residues" evidence="2">
    <location>
        <begin position="787"/>
        <end position="805"/>
    </location>
</feature>
<proteinExistence type="predicted"/>
<evidence type="ECO:0000313" key="5">
    <source>
        <dbReference type="EMBL" id="MBE9028678.1"/>
    </source>
</evidence>
<dbReference type="PANTHER" id="PTHR30570:SF1">
    <property type="entry name" value="PHOSPHATE-BINDING PROTEIN PSTS"/>
    <property type="match status" value="1"/>
</dbReference>
<feature type="region of interest" description="Disordered" evidence="2">
    <location>
        <begin position="726"/>
        <end position="765"/>
    </location>
</feature>
<dbReference type="Proteomes" id="UP000625316">
    <property type="component" value="Unassembled WGS sequence"/>
</dbReference>
<feature type="region of interest" description="Disordered" evidence="2">
    <location>
        <begin position="783"/>
        <end position="805"/>
    </location>
</feature>
<sequence>MPLKSSPRLQFSLVLALAGLAIPVGLIAPSSVQAVSEPEVKTSPAVTAPLKVRIDGSGSMAGINATLQETFAKQNPNGQVVAQVNGTTAGLQALRDGKVDLAAIGRDLTEAETAEGLVAIPIKREKIAMLVGDYNAYDGNTTIDQFANMFRGVITNWSEIEEKLDVPVRFIDHPEDSDTRLALSRYAAFRSSAFENGVTTERLPDEKTESLVKALGNDGISYLVISQARNLPGTRILFMHKTLPDNPNYPFSQGFSYVYRRGQLTPAAKAFLKSLNQPEAIETLRYSTVPGVDILLPNDPAINAALADQPGVTAVPSTDAAAAATSTTAVKAGTDAGGVYSNHPQPDAAPWWWLLPVAAGVAAVVAFKAKRGAGGVVPPGSIDASTAVGKVTPIAASGKSTVMVPSTPNAPTAPASDLTPPNGGTAMAPPPETGAANLSDPPSGAAGQLNLPGVGVVAAGGAALGGLTGDQIADQATDPNAIDGNEVAAADASAVVDAATVSEHAADDRDTADTAVPGQLKMPGLGGLAAGAAGVAAAGVAVGAGILGQEKTSDKPADAEQDSSSTSGPDSSALDAPDATTPVAPVESTVVPAAMTPDDRANDPAAKQTPPVTAPDVAAADPTIVSAQMDNRPLGIGGLAAGAAGIAAAGVAAGAGMLGRKTDQNANAADSANANAAEPDPAMADDTATERRMEFPGAAIDNPSVDDHGVAGRRLDSDVSTAGTVLPDADIATDGTTFQPITQLPADTQSPMPTEESDIPFGQGHDAATVDRADRQATLPRLRDMTTDTSVSDVSAPDDTSGSVAVATATSEPNGAGAAIAGFGVAGLGAAALRSSAQQQAGEQSDSLSQTNVEATKYDVGQADPATAASRFSSTDMNAAALADVDDDLPDLPDGYGDPRIVLIPRDPQWAYAYWDVPEEMRRPLRAQGGKQLALRLYDVTDVQDNNYQPHSMVQHAVDELAQNWYLEIPVSDRDYLVELGYVADADEWLSLVRSNSVRIPPVYPSDWVDDQMVSIDWDESLQGRKFGNLEIAAQPAAATLHETMFDLSQPSMTAPGSQFGSMPMAQAGALSSYIFPSGVGQWAMPTESGVNMSGMGWFSGTLPASRQRQFWLVADAELIVYGATEPDATVTIAGEPIRLSPDGTFRLQMSFQDGQLDFPIMAVATDGEQMRQVHLRFERQTPLRETNTKAEAQPEDLD</sequence>
<evidence type="ECO:0000313" key="6">
    <source>
        <dbReference type="Proteomes" id="UP000625316"/>
    </source>
</evidence>
<dbReference type="EMBL" id="JADEXQ010000006">
    <property type="protein sequence ID" value="MBE9028678.1"/>
    <property type="molecule type" value="Genomic_DNA"/>
</dbReference>
<protein>
    <submittedName>
        <fullName evidence="5">DUF4912 domain-containing protein</fullName>
    </submittedName>
</protein>
<reference evidence="5" key="1">
    <citation type="submission" date="2020-10" db="EMBL/GenBank/DDBJ databases">
        <authorList>
            <person name="Castelo-Branco R."/>
            <person name="Eusebio N."/>
            <person name="Adriana R."/>
            <person name="Vieira A."/>
            <person name="Brugerolle De Fraissinette N."/>
            <person name="Rezende De Castro R."/>
            <person name="Schneider M.P."/>
            <person name="Vasconcelos V."/>
            <person name="Leao P.N."/>
        </authorList>
    </citation>
    <scope>NUCLEOTIDE SEQUENCE</scope>
    <source>
        <strain evidence="5">LEGE 11480</strain>
    </source>
</reference>
<dbReference type="RefSeq" id="WP_264323502.1">
    <property type="nucleotide sequence ID" value="NZ_JADEXQ010000006.1"/>
</dbReference>
<keyword evidence="1" id="KW-0732">Signal</keyword>
<feature type="region of interest" description="Disordered" evidence="2">
    <location>
        <begin position="1178"/>
        <end position="1199"/>
    </location>
</feature>
<evidence type="ECO:0000259" key="4">
    <source>
        <dbReference type="Pfam" id="PF12849"/>
    </source>
</evidence>
<dbReference type="InterPro" id="IPR024370">
    <property type="entry name" value="PBP_domain"/>
</dbReference>
<feature type="region of interest" description="Disordered" evidence="2">
    <location>
        <begin position="551"/>
        <end position="617"/>
    </location>
</feature>